<dbReference type="Gene3D" id="1.10.1060.10">
    <property type="entry name" value="Alpha-helical ferredoxin"/>
    <property type="match status" value="1"/>
</dbReference>
<dbReference type="InterPro" id="IPR023753">
    <property type="entry name" value="FAD/NAD-binding_dom"/>
</dbReference>
<name>A0A4Y5T138_9BACT</name>
<dbReference type="EMBL" id="MK551161">
    <property type="protein sequence ID" value="QDA77033.1"/>
    <property type="molecule type" value="Genomic_DNA"/>
</dbReference>
<dbReference type="SUPFAM" id="SSF51971">
    <property type="entry name" value="Nucleotide-binding domain"/>
    <property type="match status" value="2"/>
</dbReference>
<organism evidence="2">
    <name type="scientific">Jahnella sp. MSr9139</name>
    <dbReference type="NCBI Taxonomy" id="1434086"/>
    <lineage>
        <taxon>Bacteria</taxon>
        <taxon>Pseudomonadati</taxon>
        <taxon>Myxococcota</taxon>
        <taxon>Polyangia</taxon>
        <taxon>Polyangiales</taxon>
        <taxon>Polyangiaceae</taxon>
        <taxon>Jahnella</taxon>
    </lineage>
</organism>
<dbReference type="AlphaFoldDB" id="A0A4Y5T138"/>
<dbReference type="PANTHER" id="PTHR42783">
    <property type="entry name" value="GLUTAMATE SYNTHASE [NADPH] SMALL CHAIN"/>
    <property type="match status" value="1"/>
</dbReference>
<accession>A0A4Y5T138</accession>
<sequence length="460" mass="48041">MTAPFPIPSGRLEERFEEKSPLYQEAEAVAEANRCLYCVDAPCVKACPTSIDIPGFIRKIGTGNVRGSARTILTANLLGQSCGQVCPVEVLCAGSCVYTTWGREPIRIGKLQRYAVEAALAKDGPPLLPRKPPTGRRVACVGAGPASLAVAGYLALEGHRVEIFDRKPLPGGLNTLGVAPYKMKADQSLHEIQWILSLGDVALRAGVAVVTEPKGEGEIAARALLAEYDAVFLGLGLGDDSRLGIPGEQGAGVAGAVDFIERLKVEPGLALSGVQRAAVIGGGNTALDVAHELALLGVDVALVYRRSRAEMAGYAHELEGARVDGAHLVENRIPLEILREGGRVTGLKVARAEGGKALPHLEARAEEILPVDLVVVAIGQSRATQVALAFDGVALDAKGRVVIDPATGRTGHSKVWSGGDCVNGGDLVVTAVADGKRAARSIHAAIHATPERPAERQAEG</sequence>
<proteinExistence type="predicted"/>
<dbReference type="Pfam" id="PF07992">
    <property type="entry name" value="Pyr_redox_2"/>
    <property type="match status" value="1"/>
</dbReference>
<dbReference type="GO" id="GO:0016491">
    <property type="term" value="F:oxidoreductase activity"/>
    <property type="evidence" value="ECO:0007669"/>
    <property type="project" value="InterPro"/>
</dbReference>
<dbReference type="PANTHER" id="PTHR42783:SF3">
    <property type="entry name" value="GLUTAMATE SYNTHASE [NADPH] SMALL CHAIN-RELATED"/>
    <property type="match status" value="1"/>
</dbReference>
<dbReference type="InterPro" id="IPR009051">
    <property type="entry name" value="Helical_ferredxn"/>
</dbReference>
<feature type="domain" description="4Fe-4S ferredoxin-type" evidence="1">
    <location>
        <begin position="26"/>
        <end position="56"/>
    </location>
</feature>
<dbReference type="InterPro" id="IPR017896">
    <property type="entry name" value="4Fe4S_Fe-S-bd"/>
</dbReference>
<dbReference type="InterPro" id="IPR036188">
    <property type="entry name" value="FAD/NAD-bd_sf"/>
</dbReference>
<evidence type="ECO:0000313" key="2">
    <source>
        <dbReference type="EMBL" id="QDA77033.1"/>
    </source>
</evidence>
<evidence type="ECO:0000259" key="1">
    <source>
        <dbReference type="PROSITE" id="PS51379"/>
    </source>
</evidence>
<reference evidence="2" key="1">
    <citation type="journal article" date="2019" name="Org. Lett.">
        <title>Two Biosynthetic Pathways in Jahnella thaxteri for Thaxteramides, Distinct Types of Lipopeptides.</title>
        <authorList>
            <person name="Oueis E."/>
            <person name="Klefisch T."/>
            <person name="Zaburannyi N."/>
            <person name="Garcia R."/>
            <person name="Plaza A."/>
            <person name="Muller R."/>
        </authorList>
    </citation>
    <scope>NUCLEOTIDE SEQUENCE</scope>
    <source>
        <strain evidence="2">MSr9139</strain>
    </source>
</reference>
<protein>
    <submittedName>
        <fullName evidence="2">Dihydropyrimidine dehydrogenase subunit</fullName>
    </submittedName>
</protein>
<dbReference type="PROSITE" id="PS51379">
    <property type="entry name" value="4FE4S_FER_2"/>
    <property type="match status" value="1"/>
</dbReference>
<dbReference type="SUPFAM" id="SSF46548">
    <property type="entry name" value="alpha-helical ferredoxin"/>
    <property type="match status" value="1"/>
</dbReference>
<dbReference type="Pfam" id="PF14691">
    <property type="entry name" value="Fer4_20"/>
    <property type="match status" value="1"/>
</dbReference>
<dbReference type="Gene3D" id="3.50.50.60">
    <property type="entry name" value="FAD/NAD(P)-binding domain"/>
    <property type="match status" value="2"/>
</dbReference>
<dbReference type="GO" id="GO:0051536">
    <property type="term" value="F:iron-sulfur cluster binding"/>
    <property type="evidence" value="ECO:0007669"/>
    <property type="project" value="InterPro"/>
</dbReference>
<dbReference type="PRINTS" id="PR00419">
    <property type="entry name" value="ADXRDTASE"/>
</dbReference>
<dbReference type="InterPro" id="IPR028261">
    <property type="entry name" value="DPD_II"/>
</dbReference>